<dbReference type="eggNOG" id="ENOG502QQ61">
    <property type="taxonomic scope" value="Eukaryota"/>
</dbReference>
<dbReference type="InterPro" id="IPR010341">
    <property type="entry name" value="DUF936_pln"/>
</dbReference>
<dbReference type="Pfam" id="PF21647">
    <property type="entry name" value="DUF6857"/>
    <property type="match status" value="1"/>
</dbReference>
<reference evidence="3" key="1">
    <citation type="journal article" date="2013" name="Nat. Commun.">
        <title>Whole-genome sequencing of Oryza brachyantha reveals mechanisms underlying Oryza genome evolution.</title>
        <authorList>
            <person name="Chen J."/>
            <person name="Huang Q."/>
            <person name="Gao D."/>
            <person name="Wang J."/>
            <person name="Lang Y."/>
            <person name="Liu T."/>
            <person name="Li B."/>
            <person name="Bai Z."/>
            <person name="Luis Goicoechea J."/>
            <person name="Liang C."/>
            <person name="Chen C."/>
            <person name="Zhang W."/>
            <person name="Sun S."/>
            <person name="Liao Y."/>
            <person name="Zhang X."/>
            <person name="Yang L."/>
            <person name="Song C."/>
            <person name="Wang M."/>
            <person name="Shi J."/>
            <person name="Liu G."/>
            <person name="Liu J."/>
            <person name="Zhou H."/>
            <person name="Zhou W."/>
            <person name="Yu Q."/>
            <person name="An N."/>
            <person name="Chen Y."/>
            <person name="Cai Q."/>
            <person name="Wang B."/>
            <person name="Liu B."/>
            <person name="Min J."/>
            <person name="Huang Y."/>
            <person name="Wu H."/>
            <person name="Li Z."/>
            <person name="Zhang Y."/>
            <person name="Yin Y."/>
            <person name="Song W."/>
            <person name="Jiang J."/>
            <person name="Jackson S.A."/>
            <person name="Wing R.A."/>
            <person name="Wang J."/>
            <person name="Chen M."/>
        </authorList>
    </citation>
    <scope>NUCLEOTIDE SEQUENCE [LARGE SCALE GENOMIC DNA]</scope>
    <source>
        <strain evidence="3">cv. IRGC 101232</strain>
    </source>
</reference>
<feature type="region of interest" description="Disordered" evidence="1">
    <location>
        <begin position="18"/>
        <end position="89"/>
    </location>
</feature>
<keyword evidence="4" id="KW-1185">Reference proteome</keyword>
<name>J3KVQ1_ORYBR</name>
<reference evidence="3" key="2">
    <citation type="submission" date="2013-04" db="UniProtKB">
        <authorList>
            <consortium name="EnsemblPlants"/>
        </authorList>
    </citation>
    <scope>IDENTIFICATION</scope>
</reference>
<feature type="region of interest" description="Disordered" evidence="1">
    <location>
        <begin position="155"/>
        <end position="186"/>
    </location>
</feature>
<dbReference type="OMA" id="RIPISPC"/>
<dbReference type="InterPro" id="IPR049172">
    <property type="entry name" value="DUF6857_pln"/>
</dbReference>
<evidence type="ECO:0000259" key="2">
    <source>
        <dbReference type="Pfam" id="PF21647"/>
    </source>
</evidence>
<sequence length="186" mass="19153">MAGAVAADEPPVLQEIAQNRSSLSKRRGALGVSKSVSFAPGTLDDGGGTKNRSSNASRKCLVLDKIGEDGGGGGDEKRSSGGSAATGALGSSLRLAKQMQSEAGSWFMDFVEAALETGLKKKSKASATADGRKQSSCCCPQSLILRVINWVEMEQSGDGSSSSSRKAGHPRAAGIARKLRIKAKNP</sequence>
<evidence type="ECO:0000313" key="3">
    <source>
        <dbReference type="EnsemblPlants" id="OB01G10570.1"/>
    </source>
</evidence>
<dbReference type="STRING" id="4533.J3KVQ1"/>
<feature type="compositionally biased region" description="Basic and acidic residues" evidence="1">
    <location>
        <begin position="61"/>
        <end position="79"/>
    </location>
</feature>
<dbReference type="EnsemblPlants" id="OB01G10570.1">
    <property type="protein sequence ID" value="OB01G10570.1"/>
    <property type="gene ID" value="OB01G10570"/>
</dbReference>
<dbReference type="Proteomes" id="UP000006038">
    <property type="component" value="Chromosome 1"/>
</dbReference>
<protein>
    <recommendedName>
        <fullName evidence="2">DUF6857 domain-containing protein</fullName>
    </recommendedName>
</protein>
<dbReference type="PANTHER" id="PTHR31928">
    <property type="entry name" value="EXPRESSED PROTEIN"/>
    <property type="match status" value="1"/>
</dbReference>
<dbReference type="Gramene" id="OB01G10570.1">
    <property type="protein sequence ID" value="OB01G10570.1"/>
    <property type="gene ID" value="OB01G10570"/>
</dbReference>
<dbReference type="HOGENOM" id="CLU_075684_0_0_1"/>
<feature type="compositionally biased region" description="Low complexity" evidence="1">
    <location>
        <begin position="80"/>
        <end position="89"/>
    </location>
</feature>
<feature type="compositionally biased region" description="Basic residues" evidence="1">
    <location>
        <begin position="177"/>
        <end position="186"/>
    </location>
</feature>
<evidence type="ECO:0000256" key="1">
    <source>
        <dbReference type="SAM" id="MobiDB-lite"/>
    </source>
</evidence>
<accession>J3KVQ1</accession>
<evidence type="ECO:0000313" key="4">
    <source>
        <dbReference type="Proteomes" id="UP000006038"/>
    </source>
</evidence>
<feature type="domain" description="DUF6857" evidence="2">
    <location>
        <begin position="81"/>
        <end position="152"/>
    </location>
</feature>
<proteinExistence type="predicted"/>
<dbReference type="AlphaFoldDB" id="J3KVQ1"/>
<dbReference type="PANTHER" id="PTHR31928:SF6">
    <property type="entry name" value="DUF936 DOMAIN-CONTAINING PROTEIN"/>
    <property type="match status" value="1"/>
</dbReference>
<organism evidence="3">
    <name type="scientific">Oryza brachyantha</name>
    <name type="common">malo sina</name>
    <dbReference type="NCBI Taxonomy" id="4533"/>
    <lineage>
        <taxon>Eukaryota</taxon>
        <taxon>Viridiplantae</taxon>
        <taxon>Streptophyta</taxon>
        <taxon>Embryophyta</taxon>
        <taxon>Tracheophyta</taxon>
        <taxon>Spermatophyta</taxon>
        <taxon>Magnoliopsida</taxon>
        <taxon>Liliopsida</taxon>
        <taxon>Poales</taxon>
        <taxon>Poaceae</taxon>
        <taxon>BOP clade</taxon>
        <taxon>Oryzoideae</taxon>
        <taxon>Oryzeae</taxon>
        <taxon>Oryzinae</taxon>
        <taxon>Oryza</taxon>
    </lineage>
</organism>